<comment type="caution">
    <text evidence="1">The sequence shown here is derived from an EMBL/GenBank/DDBJ whole genome shotgun (WGS) entry which is preliminary data.</text>
</comment>
<reference evidence="1" key="1">
    <citation type="submission" date="2021-08" db="EMBL/GenBank/DDBJ databases">
        <title>Hoeflea bacterium WL0058 sp. nov., isolated from the sediment.</title>
        <authorList>
            <person name="Wang L."/>
            <person name="Zhang D."/>
        </authorList>
    </citation>
    <scope>NUCLEOTIDE SEQUENCE</scope>
    <source>
        <strain evidence="1">WL0058</strain>
    </source>
</reference>
<keyword evidence="2" id="KW-1185">Reference proteome</keyword>
<sequence length="152" mass="16942">MSLKHLSLNAEEPQRVAMLLATLLGGEALPFPPFPDSWIAFSGADDGSAIEVYPNGHRLKAGPDRIECYSGQPDRNHSFVHAAFGSPLTADEILAAAKREGWLSRLCDRGPFRCIEIWLENRILVEVLDPDMQKDYREGMTIGNWKAMFGLE</sequence>
<protein>
    <submittedName>
        <fullName evidence="1">Uncharacterized protein</fullName>
    </submittedName>
</protein>
<dbReference type="RefSeq" id="WP_220230507.1">
    <property type="nucleotide sequence ID" value="NZ_JAICBX010000004.1"/>
</dbReference>
<dbReference type="AlphaFoldDB" id="A0AAE3D2G9"/>
<evidence type="ECO:0000313" key="2">
    <source>
        <dbReference type="Proteomes" id="UP001196509"/>
    </source>
</evidence>
<accession>A0AAE3D2G9</accession>
<proteinExistence type="predicted"/>
<gene>
    <name evidence="1" type="ORF">K1W69_21600</name>
</gene>
<name>A0AAE3D2G9_9HYPH</name>
<evidence type="ECO:0000313" key="1">
    <source>
        <dbReference type="EMBL" id="MBW8639804.1"/>
    </source>
</evidence>
<dbReference type="Proteomes" id="UP001196509">
    <property type="component" value="Unassembled WGS sequence"/>
</dbReference>
<organism evidence="1 2">
    <name type="scientific">Flavimaribacter sediminis</name>
    <dbReference type="NCBI Taxonomy" id="2865987"/>
    <lineage>
        <taxon>Bacteria</taxon>
        <taxon>Pseudomonadati</taxon>
        <taxon>Pseudomonadota</taxon>
        <taxon>Alphaproteobacteria</taxon>
        <taxon>Hyphomicrobiales</taxon>
        <taxon>Rhizobiaceae</taxon>
        <taxon>Flavimaribacter</taxon>
    </lineage>
</organism>
<dbReference type="EMBL" id="JAICBX010000004">
    <property type="protein sequence ID" value="MBW8639804.1"/>
    <property type="molecule type" value="Genomic_DNA"/>
</dbReference>